<dbReference type="GO" id="GO:0007156">
    <property type="term" value="P:homophilic cell adhesion via plasma membrane adhesion molecules"/>
    <property type="evidence" value="ECO:0007669"/>
    <property type="project" value="InterPro"/>
</dbReference>
<dbReference type="GO" id="GO:0000902">
    <property type="term" value="P:cell morphogenesis"/>
    <property type="evidence" value="ECO:0007669"/>
    <property type="project" value="TreeGrafter"/>
</dbReference>
<evidence type="ECO:0000256" key="7">
    <source>
        <dbReference type="SAM" id="Phobius"/>
    </source>
</evidence>
<dbReference type="GO" id="GO:0044331">
    <property type="term" value="P:cell-cell adhesion mediated by cadherin"/>
    <property type="evidence" value="ECO:0007669"/>
    <property type="project" value="TreeGrafter"/>
</dbReference>
<evidence type="ECO:0000256" key="6">
    <source>
        <dbReference type="SAM" id="MobiDB-lite"/>
    </source>
</evidence>
<feature type="compositionally biased region" description="Basic and acidic residues" evidence="6">
    <location>
        <begin position="611"/>
        <end position="625"/>
    </location>
</feature>
<feature type="transmembrane region" description="Helical" evidence="7">
    <location>
        <begin position="474"/>
        <end position="497"/>
    </location>
</feature>
<dbReference type="PANTHER" id="PTHR24027">
    <property type="entry name" value="CADHERIN-23"/>
    <property type="match status" value="1"/>
</dbReference>
<dbReference type="GO" id="GO:0005912">
    <property type="term" value="C:adherens junction"/>
    <property type="evidence" value="ECO:0007669"/>
    <property type="project" value="TreeGrafter"/>
</dbReference>
<evidence type="ECO:0000256" key="5">
    <source>
        <dbReference type="PROSITE-ProRule" id="PRU00043"/>
    </source>
</evidence>
<dbReference type="GO" id="GO:0016342">
    <property type="term" value="C:catenin complex"/>
    <property type="evidence" value="ECO:0007669"/>
    <property type="project" value="TreeGrafter"/>
</dbReference>
<feature type="signal peptide" evidence="8">
    <location>
        <begin position="1"/>
        <end position="23"/>
    </location>
</feature>
<feature type="region of interest" description="Disordered" evidence="6">
    <location>
        <begin position="546"/>
        <end position="625"/>
    </location>
</feature>
<dbReference type="STRING" id="333673.A0A3M0J9Y8"/>
<comment type="caution">
    <text evidence="10">The sequence shown here is derived from an EMBL/GenBank/DDBJ whole genome shotgun (WGS) entry which is preliminary data.</text>
</comment>
<feature type="compositionally biased region" description="Acidic residues" evidence="6">
    <location>
        <begin position="600"/>
        <end position="610"/>
    </location>
</feature>
<dbReference type="EMBL" id="QRBI01000154">
    <property type="protein sequence ID" value="RMB97981.1"/>
    <property type="molecule type" value="Genomic_DNA"/>
</dbReference>
<dbReference type="CDD" id="cd11304">
    <property type="entry name" value="Cadherin_repeat"/>
    <property type="match status" value="2"/>
</dbReference>
<dbReference type="InterPro" id="IPR015919">
    <property type="entry name" value="Cadherin-like_sf"/>
</dbReference>
<dbReference type="GO" id="GO:0045296">
    <property type="term" value="F:cadherin binding"/>
    <property type="evidence" value="ECO:0007669"/>
    <property type="project" value="TreeGrafter"/>
</dbReference>
<evidence type="ECO:0000256" key="2">
    <source>
        <dbReference type="ARBA" id="ARBA00022737"/>
    </source>
</evidence>
<evidence type="ECO:0000313" key="10">
    <source>
        <dbReference type="EMBL" id="RMB97981.1"/>
    </source>
</evidence>
<dbReference type="Proteomes" id="UP000269221">
    <property type="component" value="Unassembled WGS sequence"/>
</dbReference>
<feature type="compositionally biased region" description="Basic and acidic residues" evidence="6">
    <location>
        <begin position="642"/>
        <end position="652"/>
    </location>
</feature>
<evidence type="ECO:0000256" key="1">
    <source>
        <dbReference type="ARBA" id="ARBA00004370"/>
    </source>
</evidence>
<dbReference type="GO" id="GO:0016477">
    <property type="term" value="P:cell migration"/>
    <property type="evidence" value="ECO:0007669"/>
    <property type="project" value="TreeGrafter"/>
</dbReference>
<dbReference type="GO" id="GO:0008013">
    <property type="term" value="F:beta-catenin binding"/>
    <property type="evidence" value="ECO:0007669"/>
    <property type="project" value="TreeGrafter"/>
</dbReference>
<accession>A0A3M0J9Y8</accession>
<feature type="compositionally biased region" description="Acidic residues" evidence="6">
    <location>
        <begin position="653"/>
        <end position="682"/>
    </location>
</feature>
<dbReference type="GO" id="GO:0007043">
    <property type="term" value="P:cell-cell junction assembly"/>
    <property type="evidence" value="ECO:0007669"/>
    <property type="project" value="TreeGrafter"/>
</dbReference>
<feature type="domain" description="Cadherin" evidence="9">
    <location>
        <begin position="131"/>
        <end position="242"/>
    </location>
</feature>
<dbReference type="SMART" id="SM00112">
    <property type="entry name" value="CA"/>
    <property type="match status" value="3"/>
</dbReference>
<evidence type="ECO:0000259" key="9">
    <source>
        <dbReference type="PROSITE" id="PS50268"/>
    </source>
</evidence>
<dbReference type="InterPro" id="IPR039808">
    <property type="entry name" value="Cadherin"/>
</dbReference>
<dbReference type="GO" id="GO:0016339">
    <property type="term" value="P:calcium-dependent cell-cell adhesion via plasma membrane cell adhesion molecules"/>
    <property type="evidence" value="ECO:0007669"/>
    <property type="project" value="TreeGrafter"/>
</dbReference>
<feature type="domain" description="Cadherin" evidence="9">
    <location>
        <begin position="55"/>
        <end position="130"/>
    </location>
</feature>
<keyword evidence="2" id="KW-0677">Repeat</keyword>
<dbReference type="SUPFAM" id="SSF49313">
    <property type="entry name" value="Cadherin-like"/>
    <property type="match status" value="2"/>
</dbReference>
<keyword evidence="8" id="KW-0732">Signal</keyword>
<keyword evidence="7" id="KW-0812">Transmembrane</keyword>
<organism evidence="10 11">
    <name type="scientific">Hirundo rustica rustica</name>
    <dbReference type="NCBI Taxonomy" id="333673"/>
    <lineage>
        <taxon>Eukaryota</taxon>
        <taxon>Metazoa</taxon>
        <taxon>Chordata</taxon>
        <taxon>Craniata</taxon>
        <taxon>Vertebrata</taxon>
        <taxon>Euteleostomi</taxon>
        <taxon>Archelosauria</taxon>
        <taxon>Archosauria</taxon>
        <taxon>Dinosauria</taxon>
        <taxon>Saurischia</taxon>
        <taxon>Theropoda</taxon>
        <taxon>Coelurosauria</taxon>
        <taxon>Aves</taxon>
        <taxon>Neognathae</taxon>
        <taxon>Neoaves</taxon>
        <taxon>Telluraves</taxon>
        <taxon>Australaves</taxon>
        <taxon>Passeriformes</taxon>
        <taxon>Sylvioidea</taxon>
        <taxon>Hirundinidae</taxon>
        <taxon>Hirundo</taxon>
    </lineage>
</organism>
<dbReference type="GO" id="GO:0034332">
    <property type="term" value="P:adherens junction organization"/>
    <property type="evidence" value="ECO:0007669"/>
    <property type="project" value="TreeGrafter"/>
</dbReference>
<feature type="chain" id="PRO_5018314015" description="Cadherin domain-containing protein" evidence="8">
    <location>
        <begin position="24"/>
        <end position="721"/>
    </location>
</feature>
<comment type="subcellular location">
    <subcellularLocation>
        <location evidence="1">Membrane</location>
    </subcellularLocation>
</comment>
<feature type="domain" description="Cadherin" evidence="9">
    <location>
        <begin position="258"/>
        <end position="359"/>
    </location>
</feature>
<evidence type="ECO:0000256" key="3">
    <source>
        <dbReference type="ARBA" id="ARBA00022837"/>
    </source>
</evidence>
<gene>
    <name evidence="10" type="ORF">DUI87_25459</name>
</gene>
<keyword evidence="4 7" id="KW-0472">Membrane</keyword>
<dbReference type="AlphaFoldDB" id="A0A3M0J9Y8"/>
<proteinExistence type="predicted"/>
<keyword evidence="11" id="KW-1185">Reference proteome</keyword>
<dbReference type="Gene3D" id="2.60.40.60">
    <property type="entry name" value="Cadherins"/>
    <property type="match status" value="3"/>
</dbReference>
<evidence type="ECO:0000256" key="4">
    <source>
        <dbReference type="ARBA" id="ARBA00023136"/>
    </source>
</evidence>
<keyword evidence="3 5" id="KW-0106">Calcium</keyword>
<dbReference type="PROSITE" id="PS50268">
    <property type="entry name" value="CADHERIN_2"/>
    <property type="match status" value="3"/>
</dbReference>
<dbReference type="OrthoDB" id="8958491at2759"/>
<sequence length="721" mass="79361">MAISHWLLMSALFLLLLLAQVSAQAPGCSLDNNKPSVPENKCPYVVTTIHVQPGFTLTIDSSSSDGQFFTIEGTELQLTKCVDYEWVSLFFMQEDTVLLLYLICKDAASQSNSFVILVTVLNENDNSPVFAQPNLTRDVPEDTKVDTAIVAREDVTASDADLDTIDYELTTTVQDTDGYFAIRGVNNPEIYLQKALDYDKFNSTTLLLYARDRPVNSPDPTNTATATITITIRQSDTRAPWFLPCILLHNDTSVCISSPYSGRVNISEMSRDPLVLEPGPIYAVDPDYTISDRIVYSIVGDQVFSVDADTGNLTMNKTVTSPDSFLLQVMATQISNIRKYSVATVEIKVINKSNFPPYFEKEVYSGTVFVGLPQRSFVYQAGDPSTPLMITAMDQDFSDKVNPNIKYYLKNSTDFIATRDGLILTNVVLESPGTVTIQAVGKDVLSLQEASTIIVVEIILATAPSDKMYSAQDMAVLGGTLAALLLIALVILGVLIWKSCRWYGKPFKHLMKKKAGPARSPDLSAEHIAQLSKEFSRGYKYYQEDELSDGSNKQHETSETSSVQAETPVPEQPALALHSSRAEETESLPKGSIAPTVIFDQEEKEEEKEEEAGQEKEVKSILKTDRHVADDGYKAVWFKTDVDPEAGERVEVIEDSAAADDDEDDSDQDLQKNEEEEEEGSDTDSHHRGLGVSFASESSSPPAVVTVNLPHTDAGTDDSEL</sequence>
<evidence type="ECO:0000256" key="8">
    <source>
        <dbReference type="SAM" id="SignalP"/>
    </source>
</evidence>
<feature type="region of interest" description="Disordered" evidence="6">
    <location>
        <begin position="642"/>
        <end position="721"/>
    </location>
</feature>
<name>A0A3M0J9Y8_HIRRU</name>
<reference evidence="10 11" key="1">
    <citation type="submission" date="2018-07" db="EMBL/GenBank/DDBJ databases">
        <title>A high quality draft genome assembly of the barn swallow (H. rustica rustica).</title>
        <authorList>
            <person name="Formenti G."/>
            <person name="Chiara M."/>
            <person name="Poveda L."/>
            <person name="Francoijs K.-J."/>
            <person name="Bonisoli-Alquati A."/>
            <person name="Canova L."/>
            <person name="Gianfranceschi L."/>
            <person name="Horner D.S."/>
            <person name="Saino N."/>
        </authorList>
    </citation>
    <scope>NUCLEOTIDE SEQUENCE [LARGE SCALE GENOMIC DNA]</scope>
    <source>
        <strain evidence="10">Chelidonia</strain>
        <tissue evidence="10">Blood</tissue>
    </source>
</reference>
<dbReference type="InterPro" id="IPR002126">
    <property type="entry name" value="Cadherin-like_dom"/>
</dbReference>
<evidence type="ECO:0000313" key="11">
    <source>
        <dbReference type="Proteomes" id="UP000269221"/>
    </source>
</evidence>
<dbReference type="PRINTS" id="PR00205">
    <property type="entry name" value="CADHERIN"/>
</dbReference>
<dbReference type="GO" id="GO:0005509">
    <property type="term" value="F:calcium ion binding"/>
    <property type="evidence" value="ECO:0007669"/>
    <property type="project" value="UniProtKB-UniRule"/>
</dbReference>
<keyword evidence="7" id="KW-1133">Transmembrane helix</keyword>
<dbReference type="PANTHER" id="PTHR24027:SF91">
    <property type="entry name" value="CADHERIN-7"/>
    <property type="match status" value="1"/>
</dbReference>
<protein>
    <recommendedName>
        <fullName evidence="9">Cadherin domain-containing protein</fullName>
    </recommendedName>
</protein>